<dbReference type="PIRSF" id="PIRSF005956">
    <property type="entry name" value="BtpA"/>
    <property type="match status" value="1"/>
</dbReference>
<dbReference type="EMBL" id="LGCK01000014">
    <property type="protein sequence ID" value="KPL70517.1"/>
    <property type="molecule type" value="Genomic_DNA"/>
</dbReference>
<evidence type="ECO:0000313" key="2">
    <source>
        <dbReference type="EMBL" id="KPL70517.1"/>
    </source>
</evidence>
<reference evidence="2 3" key="1">
    <citation type="submission" date="2015-07" db="EMBL/GenBank/DDBJ databases">
        <title>Genome sequence of Leptolinea tardivitalis DSM 16556.</title>
        <authorList>
            <person name="Hemp J."/>
            <person name="Ward L.M."/>
            <person name="Pace L.A."/>
            <person name="Fischer W.W."/>
        </authorList>
    </citation>
    <scope>NUCLEOTIDE SEQUENCE [LARGE SCALE GENOMIC DNA]</scope>
    <source>
        <strain evidence="2 3">YMTK-2</strain>
    </source>
</reference>
<comment type="similarity">
    <text evidence="1">Belongs to the BtpA family.</text>
</comment>
<dbReference type="SUPFAM" id="SSF51366">
    <property type="entry name" value="Ribulose-phoshate binding barrel"/>
    <property type="match status" value="1"/>
</dbReference>
<dbReference type="InterPro" id="IPR011060">
    <property type="entry name" value="RibuloseP-bd_barrel"/>
</dbReference>
<dbReference type="NCBIfam" id="TIGR00259">
    <property type="entry name" value="thylakoid_BtpA"/>
    <property type="match status" value="1"/>
</dbReference>
<sequence length="267" mass="28969">MKWVKELFGHEKPIIAMAHIPALPGTPRYDAKLGLDGIVEKMRTDLKYLQEGGVDAVMFCNEDDRPYTFHAGPEMVAAETRVVTELKPKDMPFGVDYLWDPITAISVAAATGASFIREVMTGTYESDMGLWSPDVNKVTDIQVRTGSLNIRKFFNVAPEFCSPLGNRSVGQRARSAAVSSLADVILVSGMMAGEEPDVSQIKEAKDAVGDMAPVFLNTGAKINNIAKFLKVADGVIVGSSLKVDGYTWNPVDPKRVKEFVAAARSAV</sequence>
<accession>A0A0P6WWM8</accession>
<evidence type="ECO:0000256" key="1">
    <source>
        <dbReference type="ARBA" id="ARBA00006007"/>
    </source>
</evidence>
<dbReference type="InterPro" id="IPR005137">
    <property type="entry name" value="BtpA"/>
</dbReference>
<organism evidence="2 3">
    <name type="scientific">Leptolinea tardivitalis</name>
    <dbReference type="NCBI Taxonomy" id="229920"/>
    <lineage>
        <taxon>Bacteria</taxon>
        <taxon>Bacillati</taxon>
        <taxon>Chloroflexota</taxon>
        <taxon>Anaerolineae</taxon>
        <taxon>Anaerolineales</taxon>
        <taxon>Anaerolineaceae</taxon>
        <taxon>Leptolinea</taxon>
    </lineage>
</organism>
<dbReference type="Pfam" id="PF03437">
    <property type="entry name" value="BtpA"/>
    <property type="match status" value="1"/>
</dbReference>
<dbReference type="OrthoDB" id="9791357at2"/>
<name>A0A0P6WWM8_9CHLR</name>
<dbReference type="AlphaFoldDB" id="A0A0P6WWM8"/>
<proteinExistence type="inferred from homology"/>
<dbReference type="PANTHER" id="PTHR21381:SF3">
    <property type="entry name" value="SGC REGION PROTEIN SGCQ-RELATED"/>
    <property type="match status" value="1"/>
</dbReference>
<dbReference type="PANTHER" id="PTHR21381">
    <property type="entry name" value="ZGC:162297"/>
    <property type="match status" value="1"/>
</dbReference>
<dbReference type="STRING" id="229920.ADM99_15440"/>
<evidence type="ECO:0000313" key="3">
    <source>
        <dbReference type="Proteomes" id="UP000050430"/>
    </source>
</evidence>
<keyword evidence="3" id="KW-1185">Reference proteome</keyword>
<comment type="caution">
    <text evidence="2">The sequence shown here is derived from an EMBL/GenBank/DDBJ whole genome shotgun (WGS) entry which is preliminary data.</text>
</comment>
<dbReference type="RefSeq" id="WP_062422414.1">
    <property type="nucleotide sequence ID" value="NZ_BBYA01000010.1"/>
</dbReference>
<gene>
    <name evidence="2" type="ORF">ADM99_15440</name>
</gene>
<dbReference type="Proteomes" id="UP000050430">
    <property type="component" value="Unassembled WGS sequence"/>
</dbReference>
<protein>
    <submittedName>
        <fullName evidence="2">SgcQ protein</fullName>
    </submittedName>
</protein>